<accession>A0A0E9S7G0</accession>
<evidence type="ECO:0000313" key="1">
    <source>
        <dbReference type="EMBL" id="JAH37344.1"/>
    </source>
</evidence>
<name>A0A0E9S7G0_ANGAN</name>
<sequence length="43" mass="4797">MYICKMALPLLGCSFDSSYSPCVEIAWLVNGCIYMHTNTPILP</sequence>
<reference evidence="1" key="1">
    <citation type="submission" date="2014-11" db="EMBL/GenBank/DDBJ databases">
        <authorList>
            <person name="Amaro Gonzalez C."/>
        </authorList>
    </citation>
    <scope>NUCLEOTIDE SEQUENCE</scope>
</reference>
<proteinExistence type="predicted"/>
<organism evidence="1">
    <name type="scientific">Anguilla anguilla</name>
    <name type="common">European freshwater eel</name>
    <name type="synonym">Muraena anguilla</name>
    <dbReference type="NCBI Taxonomy" id="7936"/>
    <lineage>
        <taxon>Eukaryota</taxon>
        <taxon>Metazoa</taxon>
        <taxon>Chordata</taxon>
        <taxon>Craniata</taxon>
        <taxon>Vertebrata</taxon>
        <taxon>Euteleostomi</taxon>
        <taxon>Actinopterygii</taxon>
        <taxon>Neopterygii</taxon>
        <taxon>Teleostei</taxon>
        <taxon>Anguilliformes</taxon>
        <taxon>Anguillidae</taxon>
        <taxon>Anguilla</taxon>
    </lineage>
</organism>
<dbReference type="EMBL" id="GBXM01071233">
    <property type="protein sequence ID" value="JAH37344.1"/>
    <property type="molecule type" value="Transcribed_RNA"/>
</dbReference>
<reference evidence="1" key="2">
    <citation type="journal article" date="2015" name="Fish Shellfish Immunol.">
        <title>Early steps in the European eel (Anguilla anguilla)-Vibrio vulnificus interaction in the gills: Role of the RtxA13 toxin.</title>
        <authorList>
            <person name="Callol A."/>
            <person name="Pajuelo D."/>
            <person name="Ebbesson L."/>
            <person name="Teles M."/>
            <person name="MacKenzie S."/>
            <person name="Amaro C."/>
        </authorList>
    </citation>
    <scope>NUCLEOTIDE SEQUENCE</scope>
</reference>
<protein>
    <submittedName>
        <fullName evidence="1">Uncharacterized protein</fullName>
    </submittedName>
</protein>
<dbReference type="AlphaFoldDB" id="A0A0E9S7G0"/>